<dbReference type="InterPro" id="IPR046347">
    <property type="entry name" value="bZIP_sf"/>
</dbReference>
<evidence type="ECO:0000313" key="7">
    <source>
        <dbReference type="Proteomes" id="UP000027586"/>
    </source>
</evidence>
<dbReference type="PANTHER" id="PTHR40621">
    <property type="entry name" value="TRANSCRIPTION FACTOR KAPC-RELATED"/>
    <property type="match status" value="1"/>
</dbReference>
<name>A0A068S255_9FUNG</name>
<sequence>MTTHYEKFQAVRLHSGVSHTDGAVCTGAGSPPPSFVPSVHDPAIAQPVILSPADSLPSSLTRTAVGSPTSLYLNIGAEDDYHFPEKRKRDEADDFNASKFAHIDSPSSSTSSSHDEYTSDDLSSVSRKPGRKPMPDDDDLSQDAEHDPKVKRKAQNRAAQRAFRERKERYVKELEAKIKQLQDNHFHASSQLVQENQHLRSVVYRLEAENFALKGIHIQFPIHPSPYIMYTPPTSNSATSVNAAASPQASTHPHHPHHPHHPPLLAPAMPTTPSPPPPMHQQQHQQQYTFSISTPATLRPKKPASETASSTATTNSSSPSSSSSQEQFCQILHNQVSNNVIEQLLSEPLFDTSGGLVIQHAHQGATATPSTTTTTATSIPTPNQNTTTTTGLLTTAEVWQRLSQHDHFSLFTVEELCNQVARHIKSTHQGLALEERDLEAVFREMDLAKKP</sequence>
<dbReference type="EMBL" id="CBTN010000034">
    <property type="protein sequence ID" value="CDH56040.1"/>
    <property type="molecule type" value="Genomic_DNA"/>
</dbReference>
<feature type="region of interest" description="Disordered" evidence="4">
    <location>
        <begin position="235"/>
        <end position="326"/>
    </location>
</feature>
<dbReference type="GO" id="GO:0001228">
    <property type="term" value="F:DNA-binding transcription activator activity, RNA polymerase II-specific"/>
    <property type="evidence" value="ECO:0007669"/>
    <property type="project" value="TreeGrafter"/>
</dbReference>
<evidence type="ECO:0000256" key="3">
    <source>
        <dbReference type="ARBA" id="ARBA00023242"/>
    </source>
</evidence>
<dbReference type="Pfam" id="PF00170">
    <property type="entry name" value="bZIP_1"/>
    <property type="match status" value="1"/>
</dbReference>
<dbReference type="Gene3D" id="1.20.5.170">
    <property type="match status" value="1"/>
</dbReference>
<feature type="compositionally biased region" description="Low complexity" evidence="4">
    <location>
        <begin position="235"/>
        <end position="251"/>
    </location>
</feature>
<evidence type="ECO:0000256" key="2">
    <source>
        <dbReference type="ARBA" id="ARBA00004496"/>
    </source>
</evidence>
<dbReference type="STRING" id="1263082.A0A068S255"/>
<dbReference type="AlphaFoldDB" id="A0A068S255"/>
<proteinExistence type="predicted"/>
<dbReference type="PANTHER" id="PTHR40621:SF6">
    <property type="entry name" value="AP-1-LIKE TRANSCRIPTION FACTOR YAP1-RELATED"/>
    <property type="match status" value="1"/>
</dbReference>
<dbReference type="GO" id="GO:0005737">
    <property type="term" value="C:cytoplasm"/>
    <property type="evidence" value="ECO:0007669"/>
    <property type="project" value="UniProtKB-SubCell"/>
</dbReference>
<dbReference type="GO" id="GO:0090575">
    <property type="term" value="C:RNA polymerase II transcription regulator complex"/>
    <property type="evidence" value="ECO:0007669"/>
    <property type="project" value="TreeGrafter"/>
</dbReference>
<dbReference type="OrthoDB" id="2593073at2759"/>
<gene>
    <name evidence="6" type="ORF">LCOR_07127.1</name>
</gene>
<reference evidence="6" key="1">
    <citation type="submission" date="2013-08" db="EMBL/GenBank/DDBJ databases">
        <title>Gene expansion shapes genome architecture in the human pathogen Lichtheimia corymbifera: an evolutionary genomics analysis in the ancient terrestrial Mucorales (Mucoromycotina).</title>
        <authorList>
            <person name="Schwartze V.U."/>
            <person name="Winter S."/>
            <person name="Shelest E."/>
            <person name="Marcet-Houben M."/>
            <person name="Horn F."/>
            <person name="Wehner S."/>
            <person name="Hoffmann K."/>
            <person name="Riege K."/>
            <person name="Sammeth M."/>
            <person name="Nowrousian M."/>
            <person name="Valiante V."/>
            <person name="Linde J."/>
            <person name="Jacobsen I.D."/>
            <person name="Marz M."/>
            <person name="Brakhage A.A."/>
            <person name="Gabaldon T."/>
            <person name="Bocker S."/>
            <person name="Voigt K."/>
        </authorList>
    </citation>
    <scope>NUCLEOTIDE SEQUENCE [LARGE SCALE GENOMIC DNA]</scope>
    <source>
        <strain evidence="6">FSU 9682</strain>
    </source>
</reference>
<evidence type="ECO:0000256" key="4">
    <source>
        <dbReference type="SAM" id="MobiDB-lite"/>
    </source>
</evidence>
<keyword evidence="3" id="KW-0539">Nucleus</keyword>
<comment type="caution">
    <text evidence="6">The sequence shown here is derived from an EMBL/GenBank/DDBJ whole genome shotgun (WGS) entry which is preliminary data.</text>
</comment>
<dbReference type="InterPro" id="IPR023167">
    <property type="entry name" value="Yap1_redox_dom_sf"/>
</dbReference>
<dbReference type="SUPFAM" id="SSF111430">
    <property type="entry name" value="YAP1 redox domain"/>
    <property type="match status" value="1"/>
</dbReference>
<organism evidence="6 7">
    <name type="scientific">Lichtheimia corymbifera JMRC:FSU:9682</name>
    <dbReference type="NCBI Taxonomy" id="1263082"/>
    <lineage>
        <taxon>Eukaryota</taxon>
        <taxon>Fungi</taxon>
        <taxon>Fungi incertae sedis</taxon>
        <taxon>Mucoromycota</taxon>
        <taxon>Mucoromycotina</taxon>
        <taxon>Mucoromycetes</taxon>
        <taxon>Mucorales</taxon>
        <taxon>Lichtheimiaceae</taxon>
        <taxon>Lichtheimia</taxon>
    </lineage>
</organism>
<evidence type="ECO:0000259" key="5">
    <source>
        <dbReference type="PROSITE" id="PS00036"/>
    </source>
</evidence>
<dbReference type="Gene3D" id="1.10.238.100">
    <property type="entry name" value="YAP1 redox domain. Chain B"/>
    <property type="match status" value="1"/>
</dbReference>
<dbReference type="InterPro" id="IPR050936">
    <property type="entry name" value="AP-1-like"/>
</dbReference>
<evidence type="ECO:0000313" key="6">
    <source>
        <dbReference type="EMBL" id="CDH56040.1"/>
    </source>
</evidence>
<dbReference type="PROSITE" id="PS00036">
    <property type="entry name" value="BZIP_BASIC"/>
    <property type="match status" value="1"/>
</dbReference>
<protein>
    <recommendedName>
        <fullName evidence="5">BZIP domain-containing protein</fullName>
    </recommendedName>
</protein>
<feature type="domain" description="BZIP" evidence="5">
    <location>
        <begin position="151"/>
        <end position="166"/>
    </location>
</feature>
<accession>A0A068S255</accession>
<feature type="compositionally biased region" description="Low complexity" evidence="4">
    <location>
        <begin position="305"/>
        <end position="324"/>
    </location>
</feature>
<feature type="region of interest" description="Disordered" evidence="4">
    <location>
        <begin position="100"/>
        <end position="165"/>
    </location>
</feature>
<dbReference type="GO" id="GO:0000976">
    <property type="term" value="F:transcription cis-regulatory region binding"/>
    <property type="evidence" value="ECO:0007669"/>
    <property type="project" value="InterPro"/>
</dbReference>
<feature type="region of interest" description="Disordered" evidence="4">
    <location>
        <begin position="365"/>
        <end position="388"/>
    </location>
</feature>
<dbReference type="SUPFAM" id="SSF57959">
    <property type="entry name" value="Leucine zipper domain"/>
    <property type="match status" value="1"/>
</dbReference>
<feature type="compositionally biased region" description="Basic residues" evidence="4">
    <location>
        <begin position="252"/>
        <end position="261"/>
    </location>
</feature>
<dbReference type="VEuPathDB" id="FungiDB:LCOR_07127.1"/>
<dbReference type="Proteomes" id="UP000027586">
    <property type="component" value="Unassembled WGS sequence"/>
</dbReference>
<keyword evidence="7" id="KW-1185">Reference proteome</keyword>
<dbReference type="InterPro" id="IPR004827">
    <property type="entry name" value="bZIP"/>
</dbReference>
<comment type="subcellular location">
    <subcellularLocation>
        <location evidence="2">Cytoplasm</location>
    </subcellularLocation>
    <subcellularLocation>
        <location evidence="1">Nucleus</location>
    </subcellularLocation>
</comment>
<evidence type="ECO:0000256" key="1">
    <source>
        <dbReference type="ARBA" id="ARBA00004123"/>
    </source>
</evidence>
<dbReference type="CDD" id="cd14688">
    <property type="entry name" value="bZIP_YAP"/>
    <property type="match status" value="1"/>
</dbReference>
<dbReference type="SMART" id="SM00338">
    <property type="entry name" value="BRLZ"/>
    <property type="match status" value="1"/>
</dbReference>
<feature type="compositionally biased region" description="Pro residues" evidence="4">
    <location>
        <begin position="262"/>
        <end position="279"/>
    </location>
</feature>